<evidence type="ECO:0000259" key="3">
    <source>
        <dbReference type="PROSITE" id="PS51736"/>
    </source>
</evidence>
<dbReference type="SUPFAM" id="SSF53041">
    <property type="entry name" value="Resolvase-like"/>
    <property type="match status" value="1"/>
</dbReference>
<dbReference type="EMBL" id="VWOX01000013">
    <property type="protein sequence ID" value="KAA5540392.1"/>
    <property type="molecule type" value="Genomic_DNA"/>
</dbReference>
<dbReference type="PROSITE" id="PS51737">
    <property type="entry name" value="RECOMBINASE_DNA_BIND"/>
    <property type="match status" value="1"/>
</dbReference>
<dbReference type="PROSITE" id="PS51736">
    <property type="entry name" value="RECOMBINASES_3"/>
    <property type="match status" value="1"/>
</dbReference>
<feature type="domain" description="Recombinase" evidence="4">
    <location>
        <begin position="163"/>
        <end position="273"/>
    </location>
</feature>
<reference evidence="5 6" key="1">
    <citation type="submission" date="2019-08" db="EMBL/GenBank/DDBJ databases">
        <authorList>
            <person name="Dhanesh K."/>
            <person name="Kumar G."/>
            <person name="Sasikala C."/>
            <person name="Venkata Ramana C."/>
        </authorList>
    </citation>
    <scope>NUCLEOTIDE SEQUENCE [LARGE SCALE GENOMIC DNA]</scope>
    <source>
        <strain evidence="5 6">JC645</strain>
    </source>
</reference>
<dbReference type="PANTHER" id="PTHR30461">
    <property type="entry name" value="DNA-INVERTASE FROM LAMBDOID PROPHAGE"/>
    <property type="match status" value="1"/>
</dbReference>
<dbReference type="SMART" id="SM00857">
    <property type="entry name" value="Resolvase"/>
    <property type="match status" value="1"/>
</dbReference>
<protein>
    <submittedName>
        <fullName evidence="5">Recombinase family protein</fullName>
    </submittedName>
</protein>
<evidence type="ECO:0000313" key="6">
    <source>
        <dbReference type="Proteomes" id="UP000324479"/>
    </source>
</evidence>
<dbReference type="InterPro" id="IPR011109">
    <property type="entry name" value="DNA_bind_recombinase_dom"/>
</dbReference>
<keyword evidence="6" id="KW-1185">Reference proteome</keyword>
<evidence type="ECO:0000256" key="1">
    <source>
        <dbReference type="ARBA" id="ARBA00023125"/>
    </source>
</evidence>
<keyword evidence="2" id="KW-0233">DNA recombination</keyword>
<dbReference type="InterPro" id="IPR038109">
    <property type="entry name" value="DNA_bind_recomb_sf"/>
</dbReference>
<dbReference type="InterPro" id="IPR036162">
    <property type="entry name" value="Resolvase-like_N_sf"/>
</dbReference>
<dbReference type="InterPro" id="IPR025827">
    <property type="entry name" value="Zn_ribbon_recom_dom"/>
</dbReference>
<dbReference type="Pfam" id="PF07508">
    <property type="entry name" value="Recombinase"/>
    <property type="match status" value="1"/>
</dbReference>
<organism evidence="5 6">
    <name type="scientific">Roseiconus nitratireducens</name>
    <dbReference type="NCBI Taxonomy" id="2605748"/>
    <lineage>
        <taxon>Bacteria</taxon>
        <taxon>Pseudomonadati</taxon>
        <taxon>Planctomycetota</taxon>
        <taxon>Planctomycetia</taxon>
        <taxon>Pirellulales</taxon>
        <taxon>Pirellulaceae</taxon>
        <taxon>Roseiconus</taxon>
    </lineage>
</organism>
<accession>A0A5M6D269</accession>
<dbReference type="Gene3D" id="3.90.1750.20">
    <property type="entry name" value="Putative Large Serine Recombinase, Chain B, Domain 2"/>
    <property type="match status" value="1"/>
</dbReference>
<keyword evidence="1" id="KW-0238">DNA-binding</keyword>
<proteinExistence type="predicted"/>
<dbReference type="CDD" id="cd00338">
    <property type="entry name" value="Ser_Recombinase"/>
    <property type="match status" value="1"/>
</dbReference>
<evidence type="ECO:0000313" key="5">
    <source>
        <dbReference type="EMBL" id="KAA5540392.1"/>
    </source>
</evidence>
<dbReference type="Proteomes" id="UP000324479">
    <property type="component" value="Unassembled WGS sequence"/>
</dbReference>
<evidence type="ECO:0000256" key="2">
    <source>
        <dbReference type="ARBA" id="ARBA00023172"/>
    </source>
</evidence>
<dbReference type="GO" id="GO:0003677">
    <property type="term" value="F:DNA binding"/>
    <property type="evidence" value="ECO:0007669"/>
    <property type="project" value="UniProtKB-KW"/>
</dbReference>
<sequence>MIMKRMKLFIGWARVSSREQEQEGFSLDVQIDAFHEWAKREGGVMAKIFRVSETATKAEARREFKAMIKYAKKNAAKYAGILFYKIDRATRNLRDFVDLEELESKYNLPFISITQPVQNTPTGRMVRRTLATIAAFTTEQQALDVLDGISRRVAEGWFPSRPPFGYRTRRIEKRSIVETHPQNSAKVRRIADLRVNHGLTVTEIMNQMFDEGLFYSDSKPKFSESKINYILHDRSYLGFIWFRGAWHPGRHEVLLDQVTWDKIRVSFNEQNYRSHDLVYASRLIRCGHCGHVVTGEEKFKQTKAGMKSYVYYRCSKYGSAGHPRIRMTEAELDQQIVEALKPLEQVCSGTREVIEALSRSFLNVTLNEGDLQISESRRLLSLLDSQRAKLLKKNLADAIPDELYDRQMTEFADQESKLRKSLVRYEKTQAMIDTLVEQSSDVLSMISTDWLQMERRARQLALSSLFGGFRLEGRTLIPENGARLELFRAS</sequence>
<dbReference type="InterPro" id="IPR050639">
    <property type="entry name" value="SSR_resolvase"/>
</dbReference>
<dbReference type="GO" id="GO:0000150">
    <property type="term" value="F:DNA strand exchange activity"/>
    <property type="evidence" value="ECO:0007669"/>
    <property type="project" value="InterPro"/>
</dbReference>
<dbReference type="Pfam" id="PF00239">
    <property type="entry name" value="Resolvase"/>
    <property type="match status" value="1"/>
</dbReference>
<dbReference type="InterPro" id="IPR006119">
    <property type="entry name" value="Resolv_N"/>
</dbReference>
<comment type="caution">
    <text evidence="5">The sequence shown here is derived from an EMBL/GenBank/DDBJ whole genome shotgun (WGS) entry which is preliminary data.</text>
</comment>
<gene>
    <name evidence="5" type="ORF">FYK55_20435</name>
</gene>
<dbReference type="PANTHER" id="PTHR30461:SF2">
    <property type="entry name" value="SERINE RECOMBINASE PINE-RELATED"/>
    <property type="match status" value="1"/>
</dbReference>
<evidence type="ECO:0000259" key="4">
    <source>
        <dbReference type="PROSITE" id="PS51737"/>
    </source>
</evidence>
<dbReference type="AlphaFoldDB" id="A0A5M6D269"/>
<dbReference type="Gene3D" id="3.40.50.1390">
    <property type="entry name" value="Resolvase, N-terminal catalytic domain"/>
    <property type="match status" value="1"/>
</dbReference>
<name>A0A5M6D269_9BACT</name>
<dbReference type="Pfam" id="PF13408">
    <property type="entry name" value="Zn_ribbon_recom"/>
    <property type="match status" value="1"/>
</dbReference>
<feature type="domain" description="Resolvase/invertase-type recombinase catalytic" evidence="3">
    <location>
        <begin position="8"/>
        <end position="156"/>
    </location>
</feature>